<accession>A0ABV5U614</accession>
<evidence type="ECO:0000313" key="1">
    <source>
        <dbReference type="EMBL" id="MFB9686115.1"/>
    </source>
</evidence>
<organism evidence="1 2">
    <name type="scientific">Amycolatopsis plumensis</name>
    <dbReference type="NCBI Taxonomy" id="236508"/>
    <lineage>
        <taxon>Bacteria</taxon>
        <taxon>Bacillati</taxon>
        <taxon>Actinomycetota</taxon>
        <taxon>Actinomycetes</taxon>
        <taxon>Pseudonocardiales</taxon>
        <taxon>Pseudonocardiaceae</taxon>
        <taxon>Amycolatopsis</taxon>
    </lineage>
</organism>
<protein>
    <submittedName>
        <fullName evidence="1">SAM-dependent methyltransferase</fullName>
        <ecNumber evidence="1">2.1.1.-</ecNumber>
    </submittedName>
</protein>
<name>A0ABV5U614_9PSEU</name>
<dbReference type="GO" id="GO:0032259">
    <property type="term" value="P:methylation"/>
    <property type="evidence" value="ECO:0007669"/>
    <property type="project" value="UniProtKB-KW"/>
</dbReference>
<evidence type="ECO:0000313" key="2">
    <source>
        <dbReference type="Proteomes" id="UP001589535"/>
    </source>
</evidence>
<dbReference type="SUPFAM" id="SSF53335">
    <property type="entry name" value="S-adenosyl-L-methionine-dependent methyltransferases"/>
    <property type="match status" value="1"/>
</dbReference>
<keyword evidence="2" id="KW-1185">Reference proteome</keyword>
<dbReference type="GO" id="GO:0008168">
    <property type="term" value="F:methyltransferase activity"/>
    <property type="evidence" value="ECO:0007669"/>
    <property type="project" value="UniProtKB-KW"/>
</dbReference>
<dbReference type="InterPro" id="IPR006764">
    <property type="entry name" value="SAM_dep_MeTrfase_SAV2177_type"/>
</dbReference>
<gene>
    <name evidence="1" type="ORF">ACFFTO_18110</name>
</gene>
<dbReference type="Gene3D" id="3.40.50.150">
    <property type="entry name" value="Vaccinia Virus protein VP39"/>
    <property type="match status" value="1"/>
</dbReference>
<dbReference type="RefSeq" id="WP_378194783.1">
    <property type="nucleotide sequence ID" value="NZ_JBHMBK010000012.1"/>
</dbReference>
<proteinExistence type="predicted"/>
<dbReference type="EMBL" id="JBHMBK010000012">
    <property type="protein sequence ID" value="MFB9686115.1"/>
    <property type="molecule type" value="Genomic_DNA"/>
</dbReference>
<dbReference type="InterPro" id="IPR029063">
    <property type="entry name" value="SAM-dependent_MTases_sf"/>
</dbReference>
<dbReference type="Pfam" id="PF04672">
    <property type="entry name" value="Methyltransf_19"/>
    <property type="match status" value="1"/>
</dbReference>
<sequence length="281" mass="29855">MHVDIESPRRDAVADYLLDGHLNTTVDRLFADRLLADYPQLPRLAIAAATWDRRAAAAMLDHGLRHFLVLGTGGLSIWAHSSTLTDLHNAGARILLFEHDPVTQHLHSCIDHGAAAGRAHVLCLPTHRHHNLAATPAVTHLLTAGAPLGILATGLLRPAGICLAAILALLNSAPSGSRAATTQLITHGTNDQDHIYASLVARFAEAGIPLAVENRLAADQLLGNFAHITTDAVMSAALDQDAASPLMRTALLGHRDPRSSTVALRPGSERAIHLGGRREGR</sequence>
<keyword evidence="1" id="KW-0489">Methyltransferase</keyword>
<keyword evidence="1" id="KW-0808">Transferase</keyword>
<comment type="caution">
    <text evidence="1">The sequence shown here is derived from an EMBL/GenBank/DDBJ whole genome shotgun (WGS) entry which is preliminary data.</text>
</comment>
<dbReference type="Proteomes" id="UP001589535">
    <property type="component" value="Unassembled WGS sequence"/>
</dbReference>
<dbReference type="EC" id="2.1.1.-" evidence="1"/>
<reference evidence="1 2" key="1">
    <citation type="submission" date="2024-09" db="EMBL/GenBank/DDBJ databases">
        <authorList>
            <person name="Sun Q."/>
            <person name="Mori K."/>
        </authorList>
    </citation>
    <scope>NUCLEOTIDE SEQUENCE [LARGE SCALE GENOMIC DNA]</scope>
    <source>
        <strain evidence="1 2">JCM 13852</strain>
    </source>
</reference>